<gene>
    <name evidence="3" type="ORF">ADN00_07780</name>
</gene>
<proteinExistence type="predicted"/>
<name>A0A0P6X8C3_9CHLR</name>
<dbReference type="GO" id="GO:0043190">
    <property type="term" value="C:ATP-binding cassette (ABC) transporter complex"/>
    <property type="evidence" value="ECO:0007669"/>
    <property type="project" value="InterPro"/>
</dbReference>
<reference evidence="3 4" key="1">
    <citation type="submission" date="2015-07" db="EMBL/GenBank/DDBJ databases">
        <title>Genome sequence of Ornatilinea apprima DSM 23815.</title>
        <authorList>
            <person name="Hemp J."/>
            <person name="Ward L.M."/>
            <person name="Pace L.A."/>
            <person name="Fischer W.W."/>
        </authorList>
    </citation>
    <scope>NUCLEOTIDE SEQUENCE [LARGE SCALE GENOMIC DNA]</scope>
    <source>
        <strain evidence="3 4">P3M-1</strain>
    </source>
</reference>
<accession>A0A0P6X8C3</accession>
<sequence>MQKRTFSWMLILIAAAMLLAACQPTAAVNESGAAPASQPSAAAEEKEVIRFGDQQWDTLWINNAIAGYIIEHGYGYPVETIELTTPVALQSIETGDIDVIMELWRANIMEWYNRVTTEGVVVDLGNSFDVSTQGWYVPRYVIEGDAERGIEPLAPDLKTVYDLANYTEVFQDREDPSKGVFVNAITGWQVAEVNRAKFKAYGLLDLYNFQEPGSSGALDAAIAGAYKKGEPVLAYYWEPTWLMGTYDMVLLEEPAYNDECWAEISQYVEGTISLDEVTETSGCAFETTGIHKGVNAGLIERAPEVTDFLEAMEIPTPLLNELAAYLASDDAIDADDTAVYFLQNHADLWMEWVPEETAAAVQAALE</sequence>
<dbReference type="PATRIC" id="fig|1134406.4.peg.3389"/>
<dbReference type="GO" id="GO:0022857">
    <property type="term" value="F:transmembrane transporter activity"/>
    <property type="evidence" value="ECO:0007669"/>
    <property type="project" value="InterPro"/>
</dbReference>
<keyword evidence="4" id="KW-1185">Reference proteome</keyword>
<dbReference type="AlphaFoldDB" id="A0A0P6X8C3"/>
<dbReference type="OrthoDB" id="9801163at2"/>
<keyword evidence="1" id="KW-0732">Signal</keyword>
<feature type="chain" id="PRO_5006132902" description="ABC-type glycine betaine transport system substrate-binding domain-containing protein" evidence="1">
    <location>
        <begin position="28"/>
        <end position="366"/>
    </location>
</feature>
<evidence type="ECO:0000259" key="2">
    <source>
        <dbReference type="Pfam" id="PF04069"/>
    </source>
</evidence>
<dbReference type="Gene3D" id="3.40.190.10">
    <property type="entry name" value="Periplasmic binding protein-like II"/>
    <property type="match status" value="1"/>
</dbReference>
<evidence type="ECO:0000256" key="1">
    <source>
        <dbReference type="SAM" id="SignalP"/>
    </source>
</evidence>
<dbReference type="RefSeq" id="WP_075062413.1">
    <property type="nucleotide sequence ID" value="NZ_LGCL01000019.1"/>
</dbReference>
<organism evidence="3 4">
    <name type="scientific">Ornatilinea apprima</name>
    <dbReference type="NCBI Taxonomy" id="1134406"/>
    <lineage>
        <taxon>Bacteria</taxon>
        <taxon>Bacillati</taxon>
        <taxon>Chloroflexota</taxon>
        <taxon>Anaerolineae</taxon>
        <taxon>Anaerolineales</taxon>
        <taxon>Anaerolineaceae</taxon>
        <taxon>Ornatilinea</taxon>
    </lineage>
</organism>
<dbReference type="SUPFAM" id="SSF53850">
    <property type="entry name" value="Periplasmic binding protein-like II"/>
    <property type="match status" value="1"/>
</dbReference>
<dbReference type="PROSITE" id="PS51257">
    <property type="entry name" value="PROKAR_LIPOPROTEIN"/>
    <property type="match status" value="1"/>
</dbReference>
<feature type="signal peptide" evidence="1">
    <location>
        <begin position="1"/>
        <end position="27"/>
    </location>
</feature>
<feature type="domain" description="ABC-type glycine betaine transport system substrate-binding" evidence="2">
    <location>
        <begin position="49"/>
        <end position="343"/>
    </location>
</feature>
<dbReference type="STRING" id="1134406.ADN00_07780"/>
<protein>
    <recommendedName>
        <fullName evidence="2">ABC-type glycine betaine transport system substrate-binding domain-containing protein</fullName>
    </recommendedName>
</protein>
<dbReference type="EMBL" id="LGCL01000019">
    <property type="protein sequence ID" value="KPL78341.1"/>
    <property type="molecule type" value="Genomic_DNA"/>
</dbReference>
<dbReference type="Gene3D" id="3.40.190.100">
    <property type="entry name" value="Glycine betaine-binding periplasmic protein, domain 2"/>
    <property type="match status" value="1"/>
</dbReference>
<evidence type="ECO:0000313" key="4">
    <source>
        <dbReference type="Proteomes" id="UP000050417"/>
    </source>
</evidence>
<dbReference type="Pfam" id="PF04069">
    <property type="entry name" value="OpuAC"/>
    <property type="match status" value="1"/>
</dbReference>
<dbReference type="Proteomes" id="UP000050417">
    <property type="component" value="Unassembled WGS sequence"/>
</dbReference>
<evidence type="ECO:0000313" key="3">
    <source>
        <dbReference type="EMBL" id="KPL78341.1"/>
    </source>
</evidence>
<dbReference type="Gene3D" id="3.10.105.10">
    <property type="entry name" value="Dipeptide-binding Protein, Domain 3"/>
    <property type="match status" value="1"/>
</dbReference>
<comment type="caution">
    <text evidence="3">The sequence shown here is derived from an EMBL/GenBank/DDBJ whole genome shotgun (WGS) entry which is preliminary data.</text>
</comment>
<dbReference type="InterPro" id="IPR007210">
    <property type="entry name" value="ABC_Gly_betaine_transp_sub-bd"/>
</dbReference>